<evidence type="ECO:0000313" key="1">
    <source>
        <dbReference type="EMBL" id="MCD2423292.1"/>
    </source>
</evidence>
<sequence length="209" mass="24584">MLRCNLNYKILSNKNTQFMETGTTNRKRFYKPWHFLSQAGKRPLRILWEVFDTYHPDELKQELQCWQRQALCNDNSAYDEGGAREDLMDFIQQLFRLIEAFHVLNEQKNAGRKRKHQKGLSKDARKMIAKMNTPVLLTAGEKKNPQQVIHQFCKTFRGSYAQTELLDMLDAVITYKGGTEVYKGNLVMFYEALLVLVNVAYKIYRHHNS</sequence>
<name>A0ABS8PQD4_9BACT</name>
<evidence type="ECO:0000313" key="2">
    <source>
        <dbReference type="Proteomes" id="UP001199816"/>
    </source>
</evidence>
<protein>
    <submittedName>
        <fullName evidence="1">Uncharacterized protein</fullName>
    </submittedName>
</protein>
<accession>A0ABS8PQD4</accession>
<gene>
    <name evidence="1" type="ORF">LQ567_11015</name>
</gene>
<dbReference type="EMBL" id="JAJNEC010000005">
    <property type="protein sequence ID" value="MCD2423292.1"/>
    <property type="molecule type" value="Genomic_DNA"/>
</dbReference>
<organism evidence="1 2">
    <name type="scientific">Niabella pedocola</name>
    <dbReference type="NCBI Taxonomy" id="1752077"/>
    <lineage>
        <taxon>Bacteria</taxon>
        <taxon>Pseudomonadati</taxon>
        <taxon>Bacteroidota</taxon>
        <taxon>Chitinophagia</taxon>
        <taxon>Chitinophagales</taxon>
        <taxon>Chitinophagaceae</taxon>
        <taxon>Niabella</taxon>
    </lineage>
</organism>
<reference evidence="1 2" key="1">
    <citation type="submission" date="2021-11" db="EMBL/GenBank/DDBJ databases">
        <title>Genomic of Niabella pedocola.</title>
        <authorList>
            <person name="Wu T."/>
        </authorList>
    </citation>
    <scope>NUCLEOTIDE SEQUENCE [LARGE SCALE GENOMIC DNA]</scope>
    <source>
        <strain evidence="1 2">JCM 31011</strain>
    </source>
</reference>
<proteinExistence type="predicted"/>
<dbReference type="Proteomes" id="UP001199816">
    <property type="component" value="Unassembled WGS sequence"/>
</dbReference>
<comment type="caution">
    <text evidence="1">The sequence shown here is derived from an EMBL/GenBank/DDBJ whole genome shotgun (WGS) entry which is preliminary data.</text>
</comment>
<keyword evidence="2" id="KW-1185">Reference proteome</keyword>
<dbReference type="RefSeq" id="WP_231004556.1">
    <property type="nucleotide sequence ID" value="NZ_JAJNEC010000005.1"/>
</dbReference>